<sequence length="92" mass="10423">MPKTDYRKDNFDIDLEFGSLGEDMVLKIFEEGSKIEVKTERGIWKHTGNIAIEIECNGKPSCLSITDADYWIHLLADDGKIVGGYIIPVEYL</sequence>
<feature type="non-terminal residue" evidence="1">
    <location>
        <position position="92"/>
    </location>
</feature>
<feature type="non-terminal residue" evidence="1">
    <location>
        <position position="1"/>
    </location>
</feature>
<proteinExistence type="predicted"/>
<accession>A0A382XKK8</accession>
<organism evidence="1">
    <name type="scientific">marine metagenome</name>
    <dbReference type="NCBI Taxonomy" id="408172"/>
    <lineage>
        <taxon>unclassified sequences</taxon>
        <taxon>metagenomes</taxon>
        <taxon>ecological metagenomes</taxon>
    </lineage>
</organism>
<reference evidence="1" key="1">
    <citation type="submission" date="2018-05" db="EMBL/GenBank/DDBJ databases">
        <authorList>
            <person name="Lanie J.A."/>
            <person name="Ng W.-L."/>
            <person name="Kazmierczak K.M."/>
            <person name="Andrzejewski T.M."/>
            <person name="Davidsen T.M."/>
            <person name="Wayne K.J."/>
            <person name="Tettelin H."/>
            <person name="Glass J.I."/>
            <person name="Rusch D."/>
            <person name="Podicherti R."/>
            <person name="Tsui H.-C.T."/>
            <person name="Winkler M.E."/>
        </authorList>
    </citation>
    <scope>NUCLEOTIDE SEQUENCE</scope>
</reference>
<gene>
    <name evidence="1" type="ORF">METZ01_LOCUS424530</name>
</gene>
<dbReference type="EMBL" id="UINC01168579">
    <property type="protein sequence ID" value="SVD71676.1"/>
    <property type="molecule type" value="Genomic_DNA"/>
</dbReference>
<evidence type="ECO:0000313" key="1">
    <source>
        <dbReference type="EMBL" id="SVD71676.1"/>
    </source>
</evidence>
<dbReference type="AlphaFoldDB" id="A0A382XKK8"/>
<name>A0A382XKK8_9ZZZZ</name>
<protein>
    <submittedName>
        <fullName evidence="1">Uncharacterized protein</fullName>
    </submittedName>
</protein>